<dbReference type="AlphaFoldDB" id="A0A0E9QU94"/>
<feature type="transmembrane region" description="Helical" evidence="1">
    <location>
        <begin position="12"/>
        <end position="45"/>
    </location>
</feature>
<reference evidence="2" key="1">
    <citation type="submission" date="2014-11" db="EMBL/GenBank/DDBJ databases">
        <authorList>
            <person name="Amaro Gonzalez C."/>
        </authorList>
    </citation>
    <scope>NUCLEOTIDE SEQUENCE</scope>
</reference>
<evidence type="ECO:0000256" key="1">
    <source>
        <dbReference type="SAM" id="Phobius"/>
    </source>
</evidence>
<organism evidence="2">
    <name type="scientific">Anguilla anguilla</name>
    <name type="common">European freshwater eel</name>
    <name type="synonym">Muraena anguilla</name>
    <dbReference type="NCBI Taxonomy" id="7936"/>
    <lineage>
        <taxon>Eukaryota</taxon>
        <taxon>Metazoa</taxon>
        <taxon>Chordata</taxon>
        <taxon>Craniata</taxon>
        <taxon>Vertebrata</taxon>
        <taxon>Euteleostomi</taxon>
        <taxon>Actinopterygii</taxon>
        <taxon>Neopterygii</taxon>
        <taxon>Teleostei</taxon>
        <taxon>Anguilliformes</taxon>
        <taxon>Anguillidae</taxon>
        <taxon>Anguilla</taxon>
    </lineage>
</organism>
<keyword evidence="1" id="KW-0472">Membrane</keyword>
<keyword evidence="1" id="KW-0812">Transmembrane</keyword>
<proteinExistence type="predicted"/>
<protein>
    <submittedName>
        <fullName evidence="2">Uncharacterized protein</fullName>
    </submittedName>
</protein>
<name>A0A0E9QU94_ANGAN</name>
<accession>A0A0E9QU94</accession>
<reference evidence="2" key="2">
    <citation type="journal article" date="2015" name="Fish Shellfish Immunol.">
        <title>Early steps in the European eel (Anguilla anguilla)-Vibrio vulnificus interaction in the gills: Role of the RtxA13 toxin.</title>
        <authorList>
            <person name="Callol A."/>
            <person name="Pajuelo D."/>
            <person name="Ebbesson L."/>
            <person name="Teles M."/>
            <person name="MacKenzie S."/>
            <person name="Amaro C."/>
        </authorList>
    </citation>
    <scope>NUCLEOTIDE SEQUENCE</scope>
</reference>
<dbReference type="EMBL" id="GBXM01088894">
    <property type="protein sequence ID" value="JAH19683.1"/>
    <property type="molecule type" value="Transcribed_RNA"/>
</dbReference>
<keyword evidence="1" id="KW-1133">Transmembrane helix</keyword>
<sequence length="64" mass="7404">MTINTPTHGRGWCICILALYCIVLYYIVLYFYYTIIIFFNLVIVLDCMLTPCTKANSLYIVPGK</sequence>
<evidence type="ECO:0000313" key="2">
    <source>
        <dbReference type="EMBL" id="JAH19683.1"/>
    </source>
</evidence>